<dbReference type="Proteomes" id="UP001063166">
    <property type="component" value="Unassembled WGS sequence"/>
</dbReference>
<dbReference type="AlphaFoldDB" id="A0A9P3PPP8"/>
<organism evidence="3 4">
    <name type="scientific">Lyophyllum shimeji</name>
    <name type="common">Hon-shimeji</name>
    <name type="synonym">Tricholoma shimeji</name>
    <dbReference type="NCBI Taxonomy" id="47721"/>
    <lineage>
        <taxon>Eukaryota</taxon>
        <taxon>Fungi</taxon>
        <taxon>Dikarya</taxon>
        <taxon>Basidiomycota</taxon>
        <taxon>Agaricomycotina</taxon>
        <taxon>Agaricomycetes</taxon>
        <taxon>Agaricomycetidae</taxon>
        <taxon>Agaricales</taxon>
        <taxon>Tricholomatineae</taxon>
        <taxon>Lyophyllaceae</taxon>
        <taxon>Lyophyllum</taxon>
    </lineage>
</organism>
<feature type="domain" description="DUF6589" evidence="2">
    <location>
        <begin position="315"/>
        <end position="709"/>
    </location>
</feature>
<feature type="region of interest" description="Disordered" evidence="1">
    <location>
        <begin position="774"/>
        <end position="800"/>
    </location>
</feature>
<gene>
    <name evidence="3" type="ORF">LshimejAT787_0604650</name>
</gene>
<comment type="caution">
    <text evidence="3">The sequence shown here is derived from an EMBL/GenBank/DDBJ whole genome shotgun (WGS) entry which is preliminary data.</text>
</comment>
<accession>A0A9P3PPP8</accession>
<dbReference type="InterPro" id="IPR046496">
    <property type="entry name" value="DUF6589"/>
</dbReference>
<dbReference type="OrthoDB" id="4743193at2759"/>
<name>A0A9P3PPP8_LYOSH</name>
<proteinExistence type="predicted"/>
<evidence type="ECO:0000259" key="2">
    <source>
        <dbReference type="Pfam" id="PF20231"/>
    </source>
</evidence>
<evidence type="ECO:0000256" key="1">
    <source>
        <dbReference type="SAM" id="MobiDB-lite"/>
    </source>
</evidence>
<evidence type="ECO:0000313" key="4">
    <source>
        <dbReference type="Proteomes" id="UP001063166"/>
    </source>
</evidence>
<sequence>MKVAYASEILSLTRRDSGLHYIAQGITEDRLREFEIEDITKQMSSHAPLVWELLDELFSANPRLRYKREWGRKRAQEAAVAKRKPCKKVADFREADEQIGGVADDDDEAEYLEFLDESVPIVDADEDEPEDMSDQVEQRENALITIKKVVCVSVMLQSTNHKCNALQSIIGVFLQSCNTPETVREFLAHAGLSVSTTSINNAVNNLSKEAKAKMRELGQTFLASYAYDNLDIDLKHSVPTIEKSQDTLIHLTSGTMLPLYEVLPGDLDCSDEMWARSHLNPDIPRNVVPKVEPEDIAGLHREQEHPSGLLRDERFNAWKFLYDLLHYGPESIRKHKQNLGDPEVVDGIPLKKTSQVPNRALDVAPSTPAQNADALDALFSQGGIGDGTDNPHVQNINNSVVLVFGDLLTGERIRSLMESRSEEPTPRRRLQFVVYVMGLFHLKMACADAIWRVFIHPAQARKEDNALIKHISQIRPKETGKIESNPGFRRMHEVIQHVGIVSRLDCWSIEARKRGFETLDDFAASDPSLDELQQTANRLALEHVAGPDMSALRGGTEGSRDQQHENILLRQQYFLLYEQMSFAMNAGDIGRVETLFLPWMLIFQGCGKHKYAAELRRYLDNVHFIYPKGLSNAIRMNILCNPTGKKGAFRAIDWLVEHNNLYIKRIYGGKFSNHQKERILTESPLIEVYKNTRRQLEKFFCLDHKTTRHSPPKMKLTFARLAAYMQKHETNIHKSGRKTSYMIPDVMGKGMHVMMTPKAAAGMGAVGDEVDVEMDDEMGIEDDSGLPDEQEVEDDGSLDV</sequence>
<evidence type="ECO:0000313" key="3">
    <source>
        <dbReference type="EMBL" id="GLB39303.1"/>
    </source>
</evidence>
<keyword evidence="4" id="KW-1185">Reference proteome</keyword>
<protein>
    <recommendedName>
        <fullName evidence="2">DUF6589 domain-containing protein</fullName>
    </recommendedName>
</protein>
<dbReference type="EMBL" id="BRPK01000006">
    <property type="protein sequence ID" value="GLB39303.1"/>
    <property type="molecule type" value="Genomic_DNA"/>
</dbReference>
<dbReference type="Pfam" id="PF20231">
    <property type="entry name" value="DUF6589"/>
    <property type="match status" value="1"/>
</dbReference>
<reference evidence="3" key="1">
    <citation type="submission" date="2022-07" db="EMBL/GenBank/DDBJ databases">
        <title>The genome of Lyophyllum shimeji provides insight into the initial evolution of ectomycorrhizal fungal genome.</title>
        <authorList>
            <person name="Kobayashi Y."/>
            <person name="Shibata T."/>
            <person name="Hirakawa H."/>
            <person name="Shigenobu S."/>
            <person name="Nishiyama T."/>
            <person name="Yamada A."/>
            <person name="Hasebe M."/>
            <person name="Kawaguchi M."/>
        </authorList>
    </citation>
    <scope>NUCLEOTIDE SEQUENCE</scope>
    <source>
        <strain evidence="3">AT787</strain>
    </source>
</reference>